<keyword evidence="1" id="KW-1133">Transmembrane helix</keyword>
<dbReference type="EMBL" id="PXOH01000008">
    <property type="protein sequence ID" value="PSF37458.1"/>
    <property type="molecule type" value="Genomic_DNA"/>
</dbReference>
<dbReference type="Gene3D" id="1.20.120.1770">
    <property type="match status" value="1"/>
</dbReference>
<dbReference type="PANTHER" id="PTHR34679:SF2">
    <property type="entry name" value="OS02G0122500 PROTEIN"/>
    <property type="match status" value="1"/>
</dbReference>
<evidence type="ECO:0000256" key="1">
    <source>
        <dbReference type="SAM" id="Phobius"/>
    </source>
</evidence>
<keyword evidence="1" id="KW-0472">Membrane</keyword>
<dbReference type="PANTHER" id="PTHR34679">
    <property type="match status" value="1"/>
</dbReference>
<dbReference type="InterPro" id="IPR025067">
    <property type="entry name" value="DUF4079"/>
</dbReference>
<reference evidence="2 3" key="2">
    <citation type="submission" date="2018-03" db="EMBL/GenBank/DDBJ databases">
        <authorList>
            <person name="Keele B.F."/>
        </authorList>
    </citation>
    <scope>NUCLEOTIDE SEQUENCE [LARGE SCALE GENOMIC DNA]</scope>
    <source>
        <strain evidence="2 3">CCALA 016</strain>
    </source>
</reference>
<organism evidence="2 3">
    <name type="scientific">Aphanothece hegewaldii CCALA 016</name>
    <dbReference type="NCBI Taxonomy" id="2107694"/>
    <lineage>
        <taxon>Bacteria</taxon>
        <taxon>Bacillati</taxon>
        <taxon>Cyanobacteriota</taxon>
        <taxon>Cyanophyceae</taxon>
        <taxon>Oscillatoriophycideae</taxon>
        <taxon>Chroococcales</taxon>
        <taxon>Aphanothecaceae</taxon>
        <taxon>Aphanothece</taxon>
    </lineage>
</organism>
<protein>
    <submittedName>
        <fullName evidence="2">DUF4079 domain-containing protein</fullName>
    </submittedName>
</protein>
<feature type="transmembrane region" description="Helical" evidence="1">
    <location>
        <begin position="15"/>
        <end position="34"/>
    </location>
</feature>
<dbReference type="RefSeq" id="WP_106456699.1">
    <property type="nucleotide sequence ID" value="NZ_PXOH01000008.1"/>
</dbReference>
<dbReference type="Pfam" id="PF13301">
    <property type="entry name" value="DUF4079"/>
    <property type="match status" value="1"/>
</dbReference>
<accession>A0A2T1LYI2</accession>
<dbReference type="AlphaFoldDB" id="A0A2T1LYI2"/>
<proteinExistence type="predicted"/>
<reference evidence="2 3" key="1">
    <citation type="submission" date="2018-03" db="EMBL/GenBank/DDBJ databases">
        <title>The ancient ancestry and fast evolution of plastids.</title>
        <authorList>
            <person name="Moore K.R."/>
            <person name="Magnabosco C."/>
            <person name="Momper L."/>
            <person name="Gold D.A."/>
            <person name="Bosak T."/>
            <person name="Fournier G.P."/>
        </authorList>
    </citation>
    <scope>NUCLEOTIDE SEQUENCE [LARGE SCALE GENOMIC DNA]</scope>
    <source>
        <strain evidence="2 3">CCALA 016</strain>
    </source>
</reference>
<gene>
    <name evidence="2" type="ORF">C7H19_09820</name>
</gene>
<comment type="caution">
    <text evidence="2">The sequence shown here is derived from an EMBL/GenBank/DDBJ whole genome shotgun (WGS) entry which is preliminary data.</text>
</comment>
<sequence length="156" mass="17623">MNATTLNTIKVWSQFIHPIVMWILFGLMAYAMYLGMQSKKTRTTDDKELRKELIKKDYRNRHYQLGSILLAVMVVTTLIGMAATYVNSGKLFVNAHLLIGLGMTGLFSIAAALTPFMQKNEVARISHISINMILLLLFGWQAVTGMNIVQNVINRM</sequence>
<evidence type="ECO:0000313" key="3">
    <source>
        <dbReference type="Proteomes" id="UP000239001"/>
    </source>
</evidence>
<keyword evidence="3" id="KW-1185">Reference proteome</keyword>
<dbReference type="OrthoDB" id="458200at2"/>
<name>A0A2T1LYI2_9CHRO</name>
<keyword evidence="1" id="KW-0812">Transmembrane</keyword>
<dbReference type="Proteomes" id="UP000239001">
    <property type="component" value="Unassembled WGS sequence"/>
</dbReference>
<feature type="transmembrane region" description="Helical" evidence="1">
    <location>
        <begin position="92"/>
        <end position="116"/>
    </location>
</feature>
<feature type="transmembrane region" description="Helical" evidence="1">
    <location>
        <begin position="128"/>
        <end position="149"/>
    </location>
</feature>
<evidence type="ECO:0000313" key="2">
    <source>
        <dbReference type="EMBL" id="PSF37458.1"/>
    </source>
</evidence>
<feature type="transmembrane region" description="Helical" evidence="1">
    <location>
        <begin position="65"/>
        <end position="86"/>
    </location>
</feature>